<feature type="domain" description="SIS" evidence="2">
    <location>
        <begin position="170"/>
        <end position="299"/>
    </location>
</feature>
<dbReference type="InterPro" id="IPR046348">
    <property type="entry name" value="SIS_dom_sf"/>
</dbReference>
<evidence type="ECO:0000256" key="1">
    <source>
        <dbReference type="ARBA" id="ARBA00022737"/>
    </source>
</evidence>
<dbReference type="SUPFAM" id="SSF53697">
    <property type="entry name" value="SIS domain"/>
    <property type="match status" value="1"/>
</dbReference>
<dbReference type="PANTHER" id="PTHR10937">
    <property type="entry name" value="GLUCOSAMINE--FRUCTOSE-6-PHOSPHATE AMINOTRANSFERASE, ISOMERIZING"/>
    <property type="match status" value="1"/>
</dbReference>
<dbReference type="AlphaFoldDB" id="A0A4R8EK01"/>
<dbReference type="GO" id="GO:1901135">
    <property type="term" value="P:carbohydrate derivative metabolic process"/>
    <property type="evidence" value="ECO:0007669"/>
    <property type="project" value="InterPro"/>
</dbReference>
<keyword evidence="3" id="KW-0032">Aminotransferase</keyword>
<protein>
    <submittedName>
        <fullName evidence="3">Glucosamine--fructose-6-phosphate aminotransferase (Isomerizing)</fullName>
    </submittedName>
</protein>
<sequence>MKVYYTFDEIKRIPNLLNRLNEFDFSFSKEKKYLFVGCGSSYNIGFIMKEIMNKNGYKAKVLTGGHGMLFDNMPDSDVAILITRTGESTETVQAAKKLRQKGIKTIGITSSKNSSITQQCEENITLDFTEEKSVVMTGSFVVILAMLLNGIEKNDYYNFSEKILEDSEKIIDQLALEKYEHFVFLGYDENYGISKEGALKLQEMALQYVEYHEPLEYRHGPISTLTNKTLVILNSKGRKEEKELIDDIERLGGKVLVISTDGHIKIPDMKGFEAPLRLIPIQYLGYKKAVQMGYNPDSPKNLSKSVKLGG</sequence>
<dbReference type="InterPro" id="IPR035466">
    <property type="entry name" value="GlmS/AgaS_SIS"/>
</dbReference>
<dbReference type="CDD" id="cd05009">
    <property type="entry name" value="SIS_GlmS_GlmD_2"/>
    <property type="match status" value="1"/>
</dbReference>
<evidence type="ECO:0000259" key="2">
    <source>
        <dbReference type="PROSITE" id="PS51464"/>
    </source>
</evidence>
<dbReference type="CDD" id="cd05008">
    <property type="entry name" value="SIS_GlmS_GlmD_1"/>
    <property type="match status" value="1"/>
</dbReference>
<feature type="domain" description="SIS" evidence="2">
    <location>
        <begin position="23"/>
        <end position="157"/>
    </location>
</feature>
<accession>A0A4R8EK01</accession>
<dbReference type="PROSITE" id="PS51464">
    <property type="entry name" value="SIS"/>
    <property type="match status" value="2"/>
</dbReference>
<evidence type="ECO:0000313" key="3">
    <source>
        <dbReference type="EMBL" id="TDX12146.1"/>
    </source>
</evidence>
<dbReference type="EMBL" id="SODZ01000014">
    <property type="protein sequence ID" value="TDX12146.1"/>
    <property type="molecule type" value="Genomic_DNA"/>
</dbReference>
<dbReference type="GO" id="GO:0097367">
    <property type="term" value="F:carbohydrate derivative binding"/>
    <property type="evidence" value="ECO:0007669"/>
    <property type="project" value="InterPro"/>
</dbReference>
<dbReference type="RefSeq" id="WP_199177859.1">
    <property type="nucleotide sequence ID" value="NZ_SODZ01000014.1"/>
</dbReference>
<dbReference type="PANTHER" id="PTHR10937:SF4">
    <property type="entry name" value="GLUCOSAMINE-6-PHOSPHATE DEAMINASE"/>
    <property type="match status" value="1"/>
</dbReference>
<reference evidence="3 4" key="1">
    <citation type="submission" date="2019-03" db="EMBL/GenBank/DDBJ databases">
        <title>Genomic Encyclopedia of Type Strains, Phase IV (KMG-IV): sequencing the most valuable type-strain genomes for metagenomic binning, comparative biology and taxonomic classification.</title>
        <authorList>
            <person name="Goeker M."/>
        </authorList>
    </citation>
    <scope>NUCLEOTIDE SEQUENCE [LARGE SCALE GENOMIC DNA]</scope>
    <source>
        <strain evidence="3 4">DSM 13575</strain>
    </source>
</reference>
<dbReference type="Proteomes" id="UP000294817">
    <property type="component" value="Unassembled WGS sequence"/>
</dbReference>
<keyword evidence="1" id="KW-0677">Repeat</keyword>
<gene>
    <name evidence="3" type="ORF">C8D74_11454</name>
</gene>
<keyword evidence="3" id="KW-0808">Transferase</keyword>
<dbReference type="InterPro" id="IPR035490">
    <property type="entry name" value="GlmS/FrlB_SIS"/>
</dbReference>
<dbReference type="Pfam" id="PF01380">
    <property type="entry name" value="SIS"/>
    <property type="match status" value="2"/>
</dbReference>
<organism evidence="3 4">
    <name type="scientific">Petrotoga sibirica</name>
    <dbReference type="NCBI Taxonomy" id="156202"/>
    <lineage>
        <taxon>Bacteria</taxon>
        <taxon>Thermotogati</taxon>
        <taxon>Thermotogota</taxon>
        <taxon>Thermotogae</taxon>
        <taxon>Petrotogales</taxon>
        <taxon>Petrotogaceae</taxon>
        <taxon>Petrotoga</taxon>
    </lineage>
</organism>
<keyword evidence="4" id="KW-1185">Reference proteome</keyword>
<evidence type="ECO:0000313" key="4">
    <source>
        <dbReference type="Proteomes" id="UP000294817"/>
    </source>
</evidence>
<dbReference type="GO" id="GO:0008483">
    <property type="term" value="F:transaminase activity"/>
    <property type="evidence" value="ECO:0007669"/>
    <property type="project" value="UniProtKB-KW"/>
</dbReference>
<name>A0A4R8EK01_9BACT</name>
<dbReference type="Gene3D" id="3.40.50.10490">
    <property type="entry name" value="Glucose-6-phosphate isomerase like protein, domain 1"/>
    <property type="match status" value="2"/>
</dbReference>
<dbReference type="InterPro" id="IPR001347">
    <property type="entry name" value="SIS_dom"/>
</dbReference>
<comment type="caution">
    <text evidence="3">The sequence shown here is derived from an EMBL/GenBank/DDBJ whole genome shotgun (WGS) entry which is preliminary data.</text>
</comment>
<proteinExistence type="predicted"/>